<feature type="transmembrane region" description="Helical" evidence="1">
    <location>
        <begin position="181"/>
        <end position="202"/>
    </location>
</feature>
<dbReference type="SUPFAM" id="SSF103481">
    <property type="entry name" value="Multidrug resistance efflux transporter EmrE"/>
    <property type="match status" value="2"/>
</dbReference>
<evidence type="ECO:0000313" key="3">
    <source>
        <dbReference type="EMBL" id="CAG5079627.1"/>
    </source>
</evidence>
<dbReference type="RefSeq" id="WP_258541212.1">
    <property type="nucleotide sequence ID" value="NZ_OU015584.1"/>
</dbReference>
<feature type="transmembrane region" description="Helical" evidence="1">
    <location>
        <begin position="64"/>
        <end position="84"/>
    </location>
</feature>
<organism evidence="3 4">
    <name type="scientific">Parvicella tangerina</name>
    <dbReference type="NCBI Taxonomy" id="2829795"/>
    <lineage>
        <taxon>Bacteria</taxon>
        <taxon>Pseudomonadati</taxon>
        <taxon>Bacteroidota</taxon>
        <taxon>Flavobacteriia</taxon>
        <taxon>Flavobacteriales</taxon>
        <taxon>Parvicellaceae</taxon>
        <taxon>Parvicella</taxon>
    </lineage>
</organism>
<accession>A0A916JLN2</accession>
<dbReference type="EMBL" id="OU015584">
    <property type="protein sequence ID" value="CAG5079627.1"/>
    <property type="molecule type" value="Genomic_DNA"/>
</dbReference>
<dbReference type="Gene3D" id="1.10.3730.20">
    <property type="match status" value="1"/>
</dbReference>
<gene>
    <name evidence="3" type="ORF">CRYO30217_00992</name>
</gene>
<feature type="transmembrane region" description="Helical" evidence="1">
    <location>
        <begin position="119"/>
        <end position="137"/>
    </location>
</feature>
<keyword evidence="1" id="KW-1133">Transmembrane helix</keyword>
<dbReference type="KEGG" id="ptan:CRYO30217_00992"/>
<dbReference type="Proteomes" id="UP000683507">
    <property type="component" value="Chromosome"/>
</dbReference>
<reference evidence="3" key="1">
    <citation type="submission" date="2021-04" db="EMBL/GenBank/DDBJ databases">
        <authorList>
            <person name="Rodrigo-Torres L."/>
            <person name="Arahal R. D."/>
            <person name="Lucena T."/>
        </authorList>
    </citation>
    <scope>NUCLEOTIDE SEQUENCE</scope>
    <source>
        <strain evidence="3">AS29M-1</strain>
    </source>
</reference>
<feature type="domain" description="EamA" evidence="2">
    <location>
        <begin position="172"/>
        <end position="289"/>
    </location>
</feature>
<keyword evidence="1" id="KW-0812">Transmembrane</keyword>
<sequence length="295" mass="32428">MLDLLITVGLFNLVVILFKLFPKYKVDNLQALIFNYITAATLGFILFTSKGGHVSLSDVINSNWILHAVAIGVLFIVVFNFYAFGTQKVGVAISTVANKMSMIFPTIAGLVLYSETDDIIYKVLGFLFAVVGIYLTSTKKGKLSFDKKHIWVILAIFVGQGIADVIFGNCSRLPGAQENQLLIFIVLFIIASIVGVIMLTGKSLGQGLKFEWKNILWGIAVGIPNFGTLFFMFRALQTSGLAQSELYPIVSMGVVFSSAIIGWLLFKEKMTSSNWLGILFAILGIAIITFGKYIY</sequence>
<name>A0A916JLN2_9FLAO</name>
<evidence type="ECO:0000313" key="4">
    <source>
        <dbReference type="Proteomes" id="UP000683507"/>
    </source>
</evidence>
<dbReference type="AlphaFoldDB" id="A0A916JLN2"/>
<feature type="transmembrane region" description="Helical" evidence="1">
    <location>
        <begin position="96"/>
        <end position="113"/>
    </location>
</feature>
<keyword evidence="1" id="KW-0472">Membrane</keyword>
<dbReference type="InterPro" id="IPR037185">
    <property type="entry name" value="EmrE-like"/>
</dbReference>
<feature type="transmembrane region" description="Helical" evidence="1">
    <location>
        <begin position="6"/>
        <end position="21"/>
    </location>
</feature>
<dbReference type="InterPro" id="IPR000620">
    <property type="entry name" value="EamA_dom"/>
</dbReference>
<feature type="transmembrane region" description="Helical" evidence="1">
    <location>
        <begin position="214"/>
        <end position="234"/>
    </location>
</feature>
<evidence type="ECO:0000256" key="1">
    <source>
        <dbReference type="SAM" id="Phobius"/>
    </source>
</evidence>
<dbReference type="Pfam" id="PF00892">
    <property type="entry name" value="EamA"/>
    <property type="match status" value="1"/>
</dbReference>
<feature type="transmembrane region" description="Helical" evidence="1">
    <location>
        <begin position="246"/>
        <end position="266"/>
    </location>
</feature>
<protein>
    <recommendedName>
        <fullName evidence="2">EamA domain-containing protein</fullName>
    </recommendedName>
</protein>
<feature type="transmembrane region" description="Helical" evidence="1">
    <location>
        <begin position="33"/>
        <end position="52"/>
    </location>
</feature>
<feature type="transmembrane region" description="Helical" evidence="1">
    <location>
        <begin position="149"/>
        <end position="169"/>
    </location>
</feature>
<evidence type="ECO:0000259" key="2">
    <source>
        <dbReference type="Pfam" id="PF00892"/>
    </source>
</evidence>
<dbReference type="GO" id="GO:0016020">
    <property type="term" value="C:membrane"/>
    <property type="evidence" value="ECO:0007669"/>
    <property type="project" value="InterPro"/>
</dbReference>
<proteinExistence type="predicted"/>
<feature type="transmembrane region" description="Helical" evidence="1">
    <location>
        <begin position="275"/>
        <end position="294"/>
    </location>
</feature>
<keyword evidence="4" id="KW-1185">Reference proteome</keyword>